<keyword evidence="2" id="KW-1185">Reference proteome</keyword>
<organism evidence="1 2">
    <name type="scientific">Araneus ventricosus</name>
    <name type="common">Orbweaver spider</name>
    <name type="synonym">Epeira ventricosa</name>
    <dbReference type="NCBI Taxonomy" id="182803"/>
    <lineage>
        <taxon>Eukaryota</taxon>
        <taxon>Metazoa</taxon>
        <taxon>Ecdysozoa</taxon>
        <taxon>Arthropoda</taxon>
        <taxon>Chelicerata</taxon>
        <taxon>Arachnida</taxon>
        <taxon>Araneae</taxon>
        <taxon>Araneomorphae</taxon>
        <taxon>Entelegynae</taxon>
        <taxon>Araneoidea</taxon>
        <taxon>Araneidae</taxon>
        <taxon>Araneus</taxon>
    </lineage>
</organism>
<name>A0A4Y2XAY3_ARAVE</name>
<reference evidence="1 2" key="1">
    <citation type="journal article" date="2019" name="Sci. Rep.">
        <title>Orb-weaving spider Araneus ventricosus genome elucidates the spidroin gene catalogue.</title>
        <authorList>
            <person name="Kono N."/>
            <person name="Nakamura H."/>
            <person name="Ohtoshi R."/>
            <person name="Moran D.A.P."/>
            <person name="Shinohara A."/>
            <person name="Yoshida Y."/>
            <person name="Fujiwara M."/>
            <person name="Mori M."/>
            <person name="Tomita M."/>
            <person name="Arakawa K."/>
        </authorList>
    </citation>
    <scope>NUCLEOTIDE SEQUENCE [LARGE SCALE GENOMIC DNA]</scope>
</reference>
<comment type="caution">
    <text evidence="1">The sequence shown here is derived from an EMBL/GenBank/DDBJ whole genome shotgun (WGS) entry which is preliminary data.</text>
</comment>
<evidence type="ECO:0000313" key="1">
    <source>
        <dbReference type="EMBL" id="GBO46781.1"/>
    </source>
</evidence>
<dbReference type="EMBL" id="BGPR01074677">
    <property type="protein sequence ID" value="GBO46781.1"/>
    <property type="molecule type" value="Genomic_DNA"/>
</dbReference>
<dbReference type="AlphaFoldDB" id="A0A4Y2XAY3"/>
<proteinExistence type="predicted"/>
<accession>A0A4Y2XAY3</accession>
<protein>
    <submittedName>
        <fullName evidence="1">Uncharacterized protein</fullName>
    </submittedName>
</protein>
<sequence>MTLGVRATLGAYYRLLTGIRTSFIKRRFPSYRVQPIYIAAAADGVFLKPESVSCCNILRRQILQCPRGHVCRTSHTDKFCIWRGVAHLSLATRRTSRWSRSLDTVAHCVSHDGKQNFKYEGMEG</sequence>
<gene>
    <name evidence="1" type="ORF">AVEN_270157_1</name>
</gene>
<evidence type="ECO:0000313" key="2">
    <source>
        <dbReference type="Proteomes" id="UP000499080"/>
    </source>
</evidence>
<dbReference type="Proteomes" id="UP000499080">
    <property type="component" value="Unassembled WGS sequence"/>
</dbReference>